<feature type="non-terminal residue" evidence="2">
    <location>
        <position position="1"/>
    </location>
</feature>
<gene>
    <name evidence="2" type="ORF">PFISCL1PPCAC_20600</name>
</gene>
<dbReference type="AlphaFoldDB" id="A0AAV5WF36"/>
<accession>A0AAV5WF36</accession>
<sequence>GQLSTMTVPDSYPEIPIIPIVRYPFFPTFIKRVDITKDDGLKEALRRQMDMRQPYAGVSKSPIVSSLSELYNVGSFVSITEFRDMGSVIE</sequence>
<evidence type="ECO:0000313" key="3">
    <source>
        <dbReference type="Proteomes" id="UP001432322"/>
    </source>
</evidence>
<keyword evidence="3" id="KW-1185">Reference proteome</keyword>
<dbReference type="EMBL" id="BTSY01000005">
    <property type="protein sequence ID" value="GMT29303.1"/>
    <property type="molecule type" value="Genomic_DNA"/>
</dbReference>
<feature type="non-terminal residue" evidence="2">
    <location>
        <position position="90"/>
    </location>
</feature>
<dbReference type="InterPro" id="IPR003111">
    <property type="entry name" value="Lon_prtase_N"/>
</dbReference>
<evidence type="ECO:0000259" key="1">
    <source>
        <dbReference type="Pfam" id="PF02190"/>
    </source>
</evidence>
<comment type="caution">
    <text evidence="2">The sequence shown here is derived from an EMBL/GenBank/DDBJ whole genome shotgun (WGS) entry which is preliminary data.</text>
</comment>
<reference evidence="2" key="1">
    <citation type="submission" date="2023-10" db="EMBL/GenBank/DDBJ databases">
        <title>Genome assembly of Pristionchus species.</title>
        <authorList>
            <person name="Yoshida K."/>
            <person name="Sommer R.J."/>
        </authorList>
    </citation>
    <scope>NUCLEOTIDE SEQUENCE</scope>
    <source>
        <strain evidence="2">RS5133</strain>
    </source>
</reference>
<evidence type="ECO:0000313" key="2">
    <source>
        <dbReference type="EMBL" id="GMT29303.1"/>
    </source>
</evidence>
<protein>
    <recommendedName>
        <fullName evidence="1">Lon N-terminal domain-containing protein</fullName>
    </recommendedName>
</protein>
<name>A0AAV5WF36_9BILA</name>
<dbReference type="Pfam" id="PF02190">
    <property type="entry name" value="LON_substr_bdg"/>
    <property type="match status" value="1"/>
</dbReference>
<proteinExistence type="predicted"/>
<dbReference type="Proteomes" id="UP001432322">
    <property type="component" value="Unassembled WGS sequence"/>
</dbReference>
<feature type="domain" description="Lon N-terminal" evidence="1">
    <location>
        <begin position="14"/>
        <end position="85"/>
    </location>
</feature>
<organism evidence="2 3">
    <name type="scientific">Pristionchus fissidentatus</name>
    <dbReference type="NCBI Taxonomy" id="1538716"/>
    <lineage>
        <taxon>Eukaryota</taxon>
        <taxon>Metazoa</taxon>
        <taxon>Ecdysozoa</taxon>
        <taxon>Nematoda</taxon>
        <taxon>Chromadorea</taxon>
        <taxon>Rhabditida</taxon>
        <taxon>Rhabditina</taxon>
        <taxon>Diplogasteromorpha</taxon>
        <taxon>Diplogasteroidea</taxon>
        <taxon>Neodiplogasteridae</taxon>
        <taxon>Pristionchus</taxon>
    </lineage>
</organism>